<dbReference type="PANTHER" id="PTHR43046:SF16">
    <property type="entry name" value="ADP-RIBOSE PYROPHOSPHATASE YJHB-RELATED"/>
    <property type="match status" value="1"/>
</dbReference>
<feature type="domain" description="VOC" evidence="5">
    <location>
        <begin position="197"/>
        <end position="322"/>
    </location>
</feature>
<evidence type="ECO:0000313" key="6">
    <source>
        <dbReference type="EMBL" id="RFU87284.1"/>
    </source>
</evidence>
<dbReference type="AlphaFoldDB" id="A0A372M8K9"/>
<reference evidence="6 7" key="1">
    <citation type="submission" date="2018-08" db="EMBL/GenBank/DDBJ databases">
        <title>Isolation, diversity and antifungal activity of Actinobacteria from wheat.</title>
        <authorList>
            <person name="Han C."/>
        </authorList>
    </citation>
    <scope>NUCLEOTIDE SEQUENCE [LARGE SCALE GENOMIC DNA]</scope>
    <source>
        <strain evidence="6 7">NEAU-YY421</strain>
    </source>
</reference>
<dbReference type="SUPFAM" id="SSF54593">
    <property type="entry name" value="Glyoxalase/Bleomycin resistance protein/Dihydroxybiphenyl dioxygenase"/>
    <property type="match status" value="1"/>
</dbReference>
<evidence type="ECO:0000256" key="3">
    <source>
        <dbReference type="SAM" id="MobiDB-lite"/>
    </source>
</evidence>
<dbReference type="Gene3D" id="3.90.79.10">
    <property type="entry name" value="Nucleoside Triphosphate Pyrophosphohydrolase"/>
    <property type="match status" value="1"/>
</dbReference>
<dbReference type="InterPro" id="IPR000086">
    <property type="entry name" value="NUDIX_hydrolase_dom"/>
</dbReference>
<dbReference type="Pfam" id="PF13669">
    <property type="entry name" value="Glyoxalase_4"/>
    <property type="match status" value="1"/>
</dbReference>
<feature type="domain" description="Nudix hydrolase" evidence="4">
    <location>
        <begin position="18"/>
        <end position="151"/>
    </location>
</feature>
<evidence type="ECO:0000313" key="7">
    <source>
        <dbReference type="Proteomes" id="UP000263094"/>
    </source>
</evidence>
<sequence length="322" mass="35039">MTEGSSRTGRDPDGRPARHTEIVDVHLIVRRAGEVLLARRKDTGYADGLLHAPSGHVESGEDVRTAMIREAREEAGLALEPEDLRVALVMQHQAPGGATRTGWFFETAYGAGGEPYNAEPHKCSELSWHPLTALPDDLVAYCRAGLDAYLAGDRFVLHRHAPDDPVAHRPGGPSRSVPLAATDPVRPGPAREQPHGAVHHIELWVPDLGRAEASWGWLLGELGHLPYQHWESGRSWRRGDTYLVIEESDALTAPHHDRTRPGLNHLALHVRDRPALDALVAAAPAHGWTLLFPDLHPYAGGAGHCAAYLEDADGFEVELVAG</sequence>
<name>A0A372M8K9_9ACTN</name>
<evidence type="ECO:0000256" key="1">
    <source>
        <dbReference type="ARBA" id="ARBA00001946"/>
    </source>
</evidence>
<dbReference type="Proteomes" id="UP000263094">
    <property type="component" value="Unassembled WGS sequence"/>
</dbReference>
<dbReference type="InterPro" id="IPR015797">
    <property type="entry name" value="NUDIX_hydrolase-like_dom_sf"/>
</dbReference>
<dbReference type="PROSITE" id="PS00893">
    <property type="entry name" value="NUDIX_BOX"/>
    <property type="match status" value="1"/>
</dbReference>
<evidence type="ECO:0000256" key="2">
    <source>
        <dbReference type="ARBA" id="ARBA00022801"/>
    </source>
</evidence>
<dbReference type="EMBL" id="QUAK01000038">
    <property type="protein sequence ID" value="RFU87284.1"/>
    <property type="molecule type" value="Genomic_DNA"/>
</dbReference>
<dbReference type="CDD" id="cd04683">
    <property type="entry name" value="NUDIX_Hydrolase"/>
    <property type="match status" value="1"/>
</dbReference>
<protein>
    <submittedName>
        <fullName evidence="6">NUDIX domain-containing protein</fullName>
    </submittedName>
</protein>
<evidence type="ECO:0000259" key="4">
    <source>
        <dbReference type="PROSITE" id="PS51462"/>
    </source>
</evidence>
<dbReference type="PANTHER" id="PTHR43046">
    <property type="entry name" value="GDP-MANNOSE MANNOSYL HYDROLASE"/>
    <property type="match status" value="1"/>
</dbReference>
<evidence type="ECO:0000259" key="5">
    <source>
        <dbReference type="PROSITE" id="PS51819"/>
    </source>
</evidence>
<feature type="region of interest" description="Disordered" evidence="3">
    <location>
        <begin position="163"/>
        <end position="194"/>
    </location>
</feature>
<dbReference type="SUPFAM" id="SSF55811">
    <property type="entry name" value="Nudix"/>
    <property type="match status" value="1"/>
</dbReference>
<dbReference type="PROSITE" id="PS51819">
    <property type="entry name" value="VOC"/>
    <property type="match status" value="1"/>
</dbReference>
<accession>A0A372M8K9</accession>
<keyword evidence="2" id="KW-0378">Hydrolase</keyword>
<gene>
    <name evidence="6" type="ORF">DY218_07990</name>
</gene>
<keyword evidence="7" id="KW-1185">Reference proteome</keyword>
<dbReference type="OrthoDB" id="21342at2"/>
<dbReference type="Gene3D" id="3.10.180.10">
    <property type="entry name" value="2,3-Dihydroxybiphenyl 1,2-Dioxygenase, domain 1"/>
    <property type="match status" value="1"/>
</dbReference>
<dbReference type="InterPro" id="IPR020084">
    <property type="entry name" value="NUDIX_hydrolase_CS"/>
</dbReference>
<dbReference type="InterPro" id="IPR037523">
    <property type="entry name" value="VOC_core"/>
</dbReference>
<dbReference type="InterPro" id="IPR029068">
    <property type="entry name" value="Glyas_Bleomycin-R_OHBP_Dase"/>
</dbReference>
<organism evidence="6 7">
    <name type="scientific">Streptomyces triticagri</name>
    <dbReference type="NCBI Taxonomy" id="2293568"/>
    <lineage>
        <taxon>Bacteria</taxon>
        <taxon>Bacillati</taxon>
        <taxon>Actinomycetota</taxon>
        <taxon>Actinomycetes</taxon>
        <taxon>Kitasatosporales</taxon>
        <taxon>Streptomycetaceae</taxon>
        <taxon>Streptomyces</taxon>
    </lineage>
</organism>
<dbReference type="Pfam" id="PF00293">
    <property type="entry name" value="NUDIX"/>
    <property type="match status" value="1"/>
</dbReference>
<comment type="cofactor">
    <cofactor evidence="1">
        <name>Mg(2+)</name>
        <dbReference type="ChEBI" id="CHEBI:18420"/>
    </cofactor>
</comment>
<proteinExistence type="predicted"/>
<comment type="caution">
    <text evidence="6">The sequence shown here is derived from an EMBL/GenBank/DDBJ whole genome shotgun (WGS) entry which is preliminary data.</text>
</comment>
<dbReference type="GO" id="GO:0016787">
    <property type="term" value="F:hydrolase activity"/>
    <property type="evidence" value="ECO:0007669"/>
    <property type="project" value="UniProtKB-KW"/>
</dbReference>
<dbReference type="PROSITE" id="PS51462">
    <property type="entry name" value="NUDIX"/>
    <property type="match status" value="1"/>
</dbReference>